<gene>
    <name evidence="10" type="ORF">NYR02_06405</name>
</gene>
<evidence type="ECO:0000256" key="4">
    <source>
        <dbReference type="ARBA" id="ARBA00022827"/>
    </source>
</evidence>
<evidence type="ECO:0000256" key="3">
    <source>
        <dbReference type="ARBA" id="ARBA00022630"/>
    </source>
</evidence>
<dbReference type="PANTHER" id="PTHR43884">
    <property type="entry name" value="ACYL-COA DEHYDROGENASE"/>
    <property type="match status" value="1"/>
</dbReference>
<dbReference type="InterPro" id="IPR036250">
    <property type="entry name" value="AcylCo_DH-like_C"/>
</dbReference>
<evidence type="ECO:0000313" key="10">
    <source>
        <dbReference type="EMBL" id="MCT7358648.1"/>
    </source>
</evidence>
<evidence type="ECO:0000256" key="1">
    <source>
        <dbReference type="ARBA" id="ARBA00001974"/>
    </source>
</evidence>
<accession>A0A9X2WDZ0</accession>
<dbReference type="AlphaFoldDB" id="A0A9X2WDZ0"/>
<keyword evidence="11" id="KW-1185">Reference proteome</keyword>
<dbReference type="InterPro" id="IPR046373">
    <property type="entry name" value="Acyl-CoA_Oxase/DH_mid-dom_sf"/>
</dbReference>
<dbReference type="EMBL" id="JAOANI010000014">
    <property type="protein sequence ID" value="MCT7358648.1"/>
    <property type="molecule type" value="Genomic_DNA"/>
</dbReference>
<feature type="region of interest" description="Disordered" evidence="6">
    <location>
        <begin position="52"/>
        <end position="71"/>
    </location>
</feature>
<name>A0A9X2WDZ0_9GAMM</name>
<dbReference type="GO" id="GO:0050660">
    <property type="term" value="F:flavin adenine dinucleotide binding"/>
    <property type="evidence" value="ECO:0007669"/>
    <property type="project" value="InterPro"/>
</dbReference>
<dbReference type="Gene3D" id="1.20.140.10">
    <property type="entry name" value="Butyryl-CoA Dehydrogenase, subunit A, domain 3"/>
    <property type="match status" value="1"/>
</dbReference>
<dbReference type="GO" id="GO:0003995">
    <property type="term" value="F:acyl-CoA dehydrogenase activity"/>
    <property type="evidence" value="ECO:0007669"/>
    <property type="project" value="InterPro"/>
</dbReference>
<evidence type="ECO:0000259" key="8">
    <source>
        <dbReference type="Pfam" id="PF02770"/>
    </source>
</evidence>
<dbReference type="RefSeq" id="WP_260975539.1">
    <property type="nucleotide sequence ID" value="NZ_JAOANI010000014.1"/>
</dbReference>
<dbReference type="SUPFAM" id="SSF47203">
    <property type="entry name" value="Acyl-CoA dehydrogenase C-terminal domain-like"/>
    <property type="match status" value="1"/>
</dbReference>
<reference evidence="10" key="1">
    <citation type="journal article" date="2022" name="Front. Microbiol.">
        <title>Genome-based taxonomic rearrangement of Oceanobacter-related bacteria including the description of Thalassolituus hydrocarbonoclasticus sp. nov. and Thalassolituus pacificus sp. nov. and emended description of the genus Thalassolituus.</title>
        <authorList>
            <person name="Dong C."/>
            <person name="Wei L."/>
            <person name="Wang J."/>
            <person name="Lai Q."/>
            <person name="Huang Z."/>
            <person name="Shao Z."/>
        </authorList>
    </citation>
    <scope>NUCLEOTIDE SEQUENCE</scope>
    <source>
        <strain evidence="10">59MF3M-4</strain>
    </source>
</reference>
<dbReference type="Gene3D" id="2.40.110.10">
    <property type="entry name" value="Butyryl-CoA Dehydrogenase, subunit A, domain 2"/>
    <property type="match status" value="1"/>
</dbReference>
<dbReference type="Gene3D" id="1.10.540.10">
    <property type="entry name" value="Acyl-CoA dehydrogenase/oxidase, N-terminal domain"/>
    <property type="match status" value="1"/>
</dbReference>
<dbReference type="Pfam" id="PF00441">
    <property type="entry name" value="Acyl-CoA_dh_1"/>
    <property type="match status" value="1"/>
</dbReference>
<evidence type="ECO:0000256" key="5">
    <source>
        <dbReference type="RuleBase" id="RU362125"/>
    </source>
</evidence>
<organism evidence="10 11">
    <name type="scientific">Thalassolituus pacificus</name>
    <dbReference type="NCBI Taxonomy" id="2975440"/>
    <lineage>
        <taxon>Bacteria</taxon>
        <taxon>Pseudomonadati</taxon>
        <taxon>Pseudomonadota</taxon>
        <taxon>Gammaproteobacteria</taxon>
        <taxon>Oceanospirillales</taxon>
        <taxon>Oceanospirillaceae</taxon>
        <taxon>Thalassolituus</taxon>
    </lineage>
</organism>
<dbReference type="Pfam" id="PF02770">
    <property type="entry name" value="Acyl-CoA_dh_M"/>
    <property type="match status" value="1"/>
</dbReference>
<feature type="domain" description="Acyl-CoA oxidase/dehydrogenase middle" evidence="8">
    <location>
        <begin position="208"/>
        <end position="286"/>
    </location>
</feature>
<dbReference type="InterPro" id="IPR009100">
    <property type="entry name" value="AcylCoA_DH/oxidase_NM_dom_sf"/>
</dbReference>
<evidence type="ECO:0000259" key="7">
    <source>
        <dbReference type="Pfam" id="PF00441"/>
    </source>
</evidence>
<feature type="domain" description="Acyl-CoA dehydrogenase/oxidase N-terminal" evidence="9">
    <location>
        <begin position="79"/>
        <end position="187"/>
    </location>
</feature>
<dbReference type="PANTHER" id="PTHR43884:SF12">
    <property type="entry name" value="ISOVALERYL-COA DEHYDROGENASE, MITOCHONDRIAL-RELATED"/>
    <property type="match status" value="1"/>
</dbReference>
<dbReference type="PROSITE" id="PS00073">
    <property type="entry name" value="ACYL_COA_DH_2"/>
    <property type="match status" value="1"/>
</dbReference>
<dbReference type="InterPro" id="IPR006091">
    <property type="entry name" value="Acyl-CoA_Oxase/DH_mid-dom"/>
</dbReference>
<evidence type="ECO:0000256" key="6">
    <source>
        <dbReference type="SAM" id="MobiDB-lite"/>
    </source>
</evidence>
<comment type="similarity">
    <text evidence="2 5">Belongs to the acyl-CoA dehydrogenase family.</text>
</comment>
<dbReference type="Proteomes" id="UP001147830">
    <property type="component" value="Unassembled WGS sequence"/>
</dbReference>
<dbReference type="Pfam" id="PF02771">
    <property type="entry name" value="Acyl-CoA_dh_N"/>
    <property type="match status" value="1"/>
</dbReference>
<reference evidence="10" key="2">
    <citation type="submission" date="2022-08" db="EMBL/GenBank/DDBJ databases">
        <authorList>
            <person name="Dong C."/>
        </authorList>
    </citation>
    <scope>NUCLEOTIDE SEQUENCE</scope>
    <source>
        <strain evidence="10">59MF3M-4</strain>
    </source>
</reference>
<dbReference type="InterPro" id="IPR006089">
    <property type="entry name" value="Acyl-CoA_DH_CS"/>
</dbReference>
<dbReference type="SUPFAM" id="SSF56645">
    <property type="entry name" value="Acyl-CoA dehydrogenase NM domain-like"/>
    <property type="match status" value="1"/>
</dbReference>
<dbReference type="InterPro" id="IPR037069">
    <property type="entry name" value="AcylCoA_DH/ox_N_sf"/>
</dbReference>
<comment type="cofactor">
    <cofactor evidence="1 5">
        <name>FAD</name>
        <dbReference type="ChEBI" id="CHEBI:57692"/>
    </cofactor>
</comment>
<protein>
    <submittedName>
        <fullName evidence="10">Acyl-CoA dehydrogenase family protein</fullName>
    </submittedName>
</protein>
<evidence type="ECO:0000256" key="2">
    <source>
        <dbReference type="ARBA" id="ARBA00009347"/>
    </source>
</evidence>
<keyword evidence="4 5" id="KW-0274">FAD</keyword>
<dbReference type="InterPro" id="IPR009075">
    <property type="entry name" value="AcylCo_DH/oxidase_C"/>
</dbReference>
<keyword evidence="5" id="KW-0560">Oxidoreductase</keyword>
<comment type="caution">
    <text evidence="10">The sequence shown here is derived from an EMBL/GenBank/DDBJ whole genome shotgun (WGS) entry which is preliminary data.</text>
</comment>
<dbReference type="InterPro" id="IPR013786">
    <property type="entry name" value="AcylCoA_DH/ox_N"/>
</dbReference>
<evidence type="ECO:0000259" key="9">
    <source>
        <dbReference type="Pfam" id="PF02771"/>
    </source>
</evidence>
<feature type="compositionally biased region" description="Basic and acidic residues" evidence="6">
    <location>
        <begin position="52"/>
        <end position="70"/>
    </location>
</feature>
<evidence type="ECO:0000313" key="11">
    <source>
        <dbReference type="Proteomes" id="UP001147830"/>
    </source>
</evidence>
<sequence>MAKDIQGLGLGLASRFAGSRWAEKYGLRKPAERIAYLSTRAGFKFFGEMMQKREKKQDSTRGERLPERKQQPLFDLSLSEEQQMIRDSVRSYAEEIVRALAHDADENLQLPETYLQDAMALGLNLFSVPESMGGAAQSYSPTTSAIIAEELAWGDFTLAYAALAPVGVANALVRWGTQQQQQRWLPLWLAEQPVTAAIALQEPHPLFAPDKLACSAKSNKQGYVLNGVKALVPFAGKADLYLVAALLNGKPQLFIVPGDSRGLNFTRSPAMGLRAAATGTLTLDKVQVSVDALLGGEDSDFDYRAFVDLGQLHWCALAIGTCQAALDYLIPYCNEREAFGEPISHRQSVAFMIANIAIELESMRLLTWRAAALAEQGQPFHREAYLAHVLCADKAMEIGTNAVQLLGGHGFTKEHPGERWYRDLRILGCVNSGLHL</sequence>
<keyword evidence="3 5" id="KW-0285">Flavoprotein</keyword>
<feature type="domain" description="Acyl-CoA dehydrogenase/oxidase C-terminal" evidence="7">
    <location>
        <begin position="310"/>
        <end position="427"/>
    </location>
</feature>
<proteinExistence type="inferred from homology"/>